<keyword evidence="9" id="KW-1185">Reference proteome</keyword>
<sequence>MSAMAGAVDLSALKSRAEANARAAAQPAAGGGDGGAAPASGAVIDVTEADFQAEVVEKSLQVPVIVDLWATWCGPCKQLSPVLERLAQEAGGAWVLAKIDVDANPRIAQLFQVQSVPMVIAIAGGQPVDAFSGALPEPQIRQWIDELLNALRDQLPGIRAAEQGGAAEPVEEPEDPRFTAAEDALERGDYAAAEDAYQKILDSEPNNEQAKAALAQVRFSARAEQADPAAIERADAAPEDIDAQLAAADAELAIGKVEEGFDRLIRGVKRTSGDERDRVRRHLVEMFEVFPEGDERVSAARRALASALF</sequence>
<dbReference type="Gene3D" id="3.40.30.10">
    <property type="entry name" value="Glutaredoxin"/>
    <property type="match status" value="1"/>
</dbReference>
<feature type="domain" description="Thioredoxin" evidence="6">
    <location>
        <begin position="42"/>
        <end position="149"/>
    </location>
</feature>
<dbReference type="InterPro" id="IPR011990">
    <property type="entry name" value="TPR-like_helical_dom_sf"/>
</dbReference>
<dbReference type="GO" id="GO:0006950">
    <property type="term" value="P:response to stress"/>
    <property type="evidence" value="ECO:0007669"/>
    <property type="project" value="UniProtKB-ARBA"/>
</dbReference>
<evidence type="ECO:0000313" key="8">
    <source>
        <dbReference type="EMBL" id="SFE88538.1"/>
    </source>
</evidence>
<dbReference type="GO" id="GO:0015035">
    <property type="term" value="F:protein-disulfide reductase activity"/>
    <property type="evidence" value="ECO:0007669"/>
    <property type="project" value="UniProtKB-ARBA"/>
</dbReference>
<dbReference type="PANTHER" id="PTHR45663">
    <property type="entry name" value="GEO12009P1"/>
    <property type="match status" value="1"/>
</dbReference>
<evidence type="ECO:0000259" key="6">
    <source>
        <dbReference type="PROSITE" id="PS51352"/>
    </source>
</evidence>
<evidence type="ECO:0000313" key="10">
    <source>
        <dbReference type="Proteomes" id="UP000236729"/>
    </source>
</evidence>
<dbReference type="SUPFAM" id="SSF48452">
    <property type="entry name" value="TPR-like"/>
    <property type="match status" value="1"/>
</dbReference>
<dbReference type="GO" id="GO:0005829">
    <property type="term" value="C:cytosol"/>
    <property type="evidence" value="ECO:0007669"/>
    <property type="project" value="TreeGrafter"/>
</dbReference>
<keyword evidence="2" id="KW-0813">Transport</keyword>
<evidence type="ECO:0000256" key="5">
    <source>
        <dbReference type="ARBA" id="ARBA00023284"/>
    </source>
</evidence>
<dbReference type="EMBL" id="FOME01000015">
    <property type="protein sequence ID" value="SFE88538.1"/>
    <property type="molecule type" value="Genomic_DNA"/>
</dbReference>
<dbReference type="InterPro" id="IPR013766">
    <property type="entry name" value="Thioredoxin_domain"/>
</dbReference>
<comment type="similarity">
    <text evidence="1">Belongs to the thioredoxin family.</text>
</comment>
<dbReference type="Gene3D" id="1.25.40.10">
    <property type="entry name" value="Tetratricopeptide repeat domain"/>
    <property type="match status" value="1"/>
</dbReference>
<dbReference type="Pfam" id="PF00085">
    <property type="entry name" value="Thioredoxin"/>
    <property type="match status" value="1"/>
</dbReference>
<keyword evidence="4" id="KW-1015">Disulfide bond</keyword>
<dbReference type="Proteomes" id="UP000236729">
    <property type="component" value="Unassembled WGS sequence"/>
</dbReference>
<dbReference type="FunFam" id="3.40.30.10:FF:000001">
    <property type="entry name" value="Thioredoxin"/>
    <property type="match status" value="1"/>
</dbReference>
<dbReference type="GO" id="GO:0045454">
    <property type="term" value="P:cell redox homeostasis"/>
    <property type="evidence" value="ECO:0007669"/>
    <property type="project" value="TreeGrafter"/>
</dbReference>
<dbReference type="SUPFAM" id="SSF52833">
    <property type="entry name" value="Thioredoxin-like"/>
    <property type="match status" value="1"/>
</dbReference>
<dbReference type="InterPro" id="IPR036249">
    <property type="entry name" value="Thioredoxin-like_sf"/>
</dbReference>
<evidence type="ECO:0000313" key="9">
    <source>
        <dbReference type="Proteomes" id="UP000199690"/>
    </source>
</evidence>
<accession>A0A1I2E7S6</accession>
<name>A0A1H6BJH4_9PSEU</name>
<dbReference type="PANTHER" id="PTHR45663:SF11">
    <property type="entry name" value="GEO12009P1"/>
    <property type="match status" value="1"/>
</dbReference>
<dbReference type="PROSITE" id="PS00194">
    <property type="entry name" value="THIOREDOXIN_1"/>
    <property type="match status" value="1"/>
</dbReference>
<protein>
    <submittedName>
        <fullName evidence="7">Thioredoxin</fullName>
    </submittedName>
</protein>
<evidence type="ECO:0000256" key="2">
    <source>
        <dbReference type="ARBA" id="ARBA00022448"/>
    </source>
</evidence>
<dbReference type="InterPro" id="IPR017937">
    <property type="entry name" value="Thioredoxin_CS"/>
</dbReference>
<evidence type="ECO:0000256" key="4">
    <source>
        <dbReference type="ARBA" id="ARBA00023157"/>
    </source>
</evidence>
<dbReference type="CDD" id="cd02956">
    <property type="entry name" value="ybbN"/>
    <property type="match status" value="1"/>
</dbReference>
<dbReference type="Proteomes" id="UP000199690">
    <property type="component" value="Unassembled WGS sequence"/>
</dbReference>
<keyword evidence="3" id="KW-0249">Electron transport</keyword>
<dbReference type="SMR" id="A0A1H6BJH4"/>
<proteinExistence type="inferred from homology"/>
<dbReference type="AlphaFoldDB" id="A0A1H6BJH4"/>
<organism evidence="7 10">
    <name type="scientific">Saccharopolyspora kobensis</name>
    <dbReference type="NCBI Taxonomy" id="146035"/>
    <lineage>
        <taxon>Bacteria</taxon>
        <taxon>Bacillati</taxon>
        <taxon>Actinomycetota</taxon>
        <taxon>Actinomycetes</taxon>
        <taxon>Pseudonocardiales</taxon>
        <taxon>Pseudonocardiaceae</taxon>
        <taxon>Saccharopolyspora</taxon>
    </lineage>
</organism>
<gene>
    <name evidence="7" type="ORF">SAMN02982929_02621</name>
    <name evidence="8" type="ORF">SAMN05216506_115144</name>
</gene>
<reference evidence="7" key="1">
    <citation type="submission" date="2016-10" db="EMBL/GenBank/DDBJ databases">
        <authorList>
            <person name="de Groot N.N."/>
        </authorList>
    </citation>
    <scope>NUCLEOTIDE SEQUENCE [LARGE SCALE GENOMIC DNA]</scope>
    <source>
        <strain evidence="7">ATCC 20501</strain>
    </source>
</reference>
<reference evidence="9 10" key="2">
    <citation type="submission" date="2016-10" db="EMBL/GenBank/DDBJ databases">
        <authorList>
            <person name="Varghese N."/>
            <person name="Submissions S."/>
        </authorList>
    </citation>
    <scope>NUCLEOTIDE SEQUENCE [LARGE SCALE GENOMIC DNA]</scope>
    <source>
        <strain evidence="10">ATCC 20501</strain>
        <strain evidence="8 9">CGMCC 4.3529</strain>
    </source>
</reference>
<dbReference type="EMBL" id="FNVB01000004">
    <property type="protein sequence ID" value="SEG60555.1"/>
    <property type="molecule type" value="Genomic_DNA"/>
</dbReference>
<evidence type="ECO:0000313" key="7">
    <source>
        <dbReference type="EMBL" id="SEG60555.1"/>
    </source>
</evidence>
<evidence type="ECO:0000256" key="3">
    <source>
        <dbReference type="ARBA" id="ARBA00022982"/>
    </source>
</evidence>
<keyword evidence="5" id="KW-0676">Redox-active center</keyword>
<dbReference type="Pfam" id="PF14561">
    <property type="entry name" value="TPR_20"/>
    <property type="match status" value="1"/>
</dbReference>
<accession>A0A1H6BJH4</accession>
<dbReference type="PROSITE" id="PS51352">
    <property type="entry name" value="THIOREDOXIN_2"/>
    <property type="match status" value="1"/>
</dbReference>
<evidence type="ECO:0000256" key="1">
    <source>
        <dbReference type="ARBA" id="ARBA00008987"/>
    </source>
</evidence>